<sequence length="278" mass="32099">MSLEPKTTAKVLINTSKGPIEVELWAKELPNTTKQFLNKCLNHQYSNLQFLSTDEYLEIINDKEYNLSNESNPRLSCKRGYLGAIKQGNKLSIDAFFISLTELPNFQNYNIFGKIVDGWYNIVKISQVEKDNEGNLVYPVTILGTEVIVPYFDDLEKVETETQVKKVKKQVSLSYDEDEREKEEEEEEENFQIKSGHDIRQPVEKVESKIEENPKSNSESSEFESESEFKSKSESEPENETKYNTEPDASIDSDYDSNLDLNKAESITFEQLQKHSFK</sequence>
<feature type="compositionally biased region" description="Basic and acidic residues" evidence="5">
    <location>
        <begin position="227"/>
        <end position="245"/>
    </location>
</feature>
<reference evidence="7" key="1">
    <citation type="submission" date="2022-12" db="EMBL/GenBank/DDBJ databases">
        <authorList>
            <person name="Brejova B."/>
        </authorList>
    </citation>
    <scope>NUCLEOTIDE SEQUENCE</scope>
</reference>
<keyword evidence="8" id="KW-1185">Reference proteome</keyword>
<protein>
    <recommendedName>
        <fullName evidence="6">PPIase cyclophilin-type domain-containing protein</fullName>
    </recommendedName>
</protein>
<dbReference type="InterPro" id="IPR002130">
    <property type="entry name" value="Cyclophilin-type_PPIase_dom"/>
</dbReference>
<comment type="similarity">
    <text evidence="4">Belongs to the cyclophilin-type PPIase family. CWC27 subfamily.</text>
</comment>
<dbReference type="AlphaFoldDB" id="A0A9W4TX98"/>
<gene>
    <name evidence="7" type="ORF">CANVERA_P2749</name>
</gene>
<evidence type="ECO:0000313" key="7">
    <source>
        <dbReference type="EMBL" id="CAI5758236.1"/>
    </source>
</evidence>
<evidence type="ECO:0000256" key="4">
    <source>
        <dbReference type="ARBA" id="ARBA00038509"/>
    </source>
</evidence>
<keyword evidence="3" id="KW-0539">Nucleus</keyword>
<evidence type="ECO:0000256" key="3">
    <source>
        <dbReference type="ARBA" id="ARBA00023242"/>
    </source>
</evidence>
<dbReference type="PANTHER" id="PTHR45625">
    <property type="entry name" value="PEPTIDYL-PROLYL CIS-TRANS ISOMERASE-RELATED"/>
    <property type="match status" value="1"/>
</dbReference>
<dbReference type="InterPro" id="IPR044666">
    <property type="entry name" value="Cyclophilin_A-like"/>
</dbReference>
<dbReference type="SUPFAM" id="SSF50891">
    <property type="entry name" value="Cyclophilin-like"/>
    <property type="match status" value="1"/>
</dbReference>
<organism evidence="7 8">
    <name type="scientific">Candida verbasci</name>
    <dbReference type="NCBI Taxonomy" id="1227364"/>
    <lineage>
        <taxon>Eukaryota</taxon>
        <taxon>Fungi</taxon>
        <taxon>Dikarya</taxon>
        <taxon>Ascomycota</taxon>
        <taxon>Saccharomycotina</taxon>
        <taxon>Pichiomycetes</taxon>
        <taxon>Debaryomycetaceae</taxon>
        <taxon>Candida/Lodderomyces clade</taxon>
        <taxon>Candida</taxon>
    </lineage>
</organism>
<dbReference type="GO" id="GO:0003755">
    <property type="term" value="F:peptidyl-prolyl cis-trans isomerase activity"/>
    <property type="evidence" value="ECO:0007669"/>
    <property type="project" value="UniProtKB-EC"/>
</dbReference>
<comment type="caution">
    <text evidence="7">The sequence shown here is derived from an EMBL/GenBank/DDBJ whole genome shotgun (WGS) entry which is preliminary data.</text>
</comment>
<evidence type="ECO:0000256" key="2">
    <source>
        <dbReference type="ARBA" id="ARBA00004123"/>
    </source>
</evidence>
<dbReference type="GO" id="GO:0071013">
    <property type="term" value="C:catalytic step 2 spliceosome"/>
    <property type="evidence" value="ECO:0007669"/>
    <property type="project" value="TreeGrafter"/>
</dbReference>
<proteinExistence type="inferred from homology"/>
<evidence type="ECO:0000256" key="5">
    <source>
        <dbReference type="SAM" id="MobiDB-lite"/>
    </source>
</evidence>
<feature type="compositionally biased region" description="Acidic residues" evidence="5">
    <location>
        <begin position="175"/>
        <end position="190"/>
    </location>
</feature>
<dbReference type="OrthoDB" id="442970at2759"/>
<dbReference type="PANTHER" id="PTHR45625:SF6">
    <property type="entry name" value="SPLICEOSOME-ASSOCIATED PROTEIN CWC27 HOMOLOG"/>
    <property type="match status" value="1"/>
</dbReference>
<feature type="compositionally biased region" description="Basic and acidic residues" evidence="5">
    <location>
        <begin position="195"/>
        <end position="214"/>
    </location>
</feature>
<dbReference type="InterPro" id="IPR029000">
    <property type="entry name" value="Cyclophilin-like_dom_sf"/>
</dbReference>
<dbReference type="EMBL" id="CANTUO010000002">
    <property type="protein sequence ID" value="CAI5758236.1"/>
    <property type="molecule type" value="Genomic_DNA"/>
</dbReference>
<evidence type="ECO:0000256" key="1">
    <source>
        <dbReference type="ARBA" id="ARBA00000971"/>
    </source>
</evidence>
<evidence type="ECO:0000259" key="6">
    <source>
        <dbReference type="Pfam" id="PF00160"/>
    </source>
</evidence>
<comment type="subcellular location">
    <subcellularLocation>
        <location evidence="2">Nucleus</location>
    </subcellularLocation>
</comment>
<feature type="domain" description="PPIase cyclophilin-type" evidence="6">
    <location>
        <begin position="11"/>
        <end position="147"/>
    </location>
</feature>
<dbReference type="Gene3D" id="2.40.100.10">
    <property type="entry name" value="Cyclophilin-like"/>
    <property type="match status" value="2"/>
</dbReference>
<comment type="catalytic activity">
    <reaction evidence="1">
        <text>[protein]-peptidylproline (omega=180) = [protein]-peptidylproline (omega=0)</text>
        <dbReference type="Rhea" id="RHEA:16237"/>
        <dbReference type="Rhea" id="RHEA-COMP:10747"/>
        <dbReference type="Rhea" id="RHEA-COMP:10748"/>
        <dbReference type="ChEBI" id="CHEBI:83833"/>
        <dbReference type="ChEBI" id="CHEBI:83834"/>
        <dbReference type="EC" id="5.2.1.8"/>
    </reaction>
</comment>
<feature type="region of interest" description="Disordered" evidence="5">
    <location>
        <begin position="169"/>
        <end position="257"/>
    </location>
</feature>
<accession>A0A9W4TX98</accession>
<dbReference type="Pfam" id="PF00160">
    <property type="entry name" value="Pro_isomerase"/>
    <property type="match status" value="1"/>
</dbReference>
<dbReference type="Proteomes" id="UP001152885">
    <property type="component" value="Unassembled WGS sequence"/>
</dbReference>
<evidence type="ECO:0000313" key="8">
    <source>
        <dbReference type="Proteomes" id="UP001152885"/>
    </source>
</evidence>
<name>A0A9W4TX98_9ASCO</name>